<feature type="transmembrane region" description="Helical" evidence="7">
    <location>
        <begin position="102"/>
        <end position="123"/>
    </location>
</feature>
<dbReference type="Proteomes" id="UP000317355">
    <property type="component" value="Unassembled WGS sequence"/>
</dbReference>
<dbReference type="InterPro" id="IPR038297">
    <property type="entry name" value="CcmH/CycL/NrfF/Ccl2_sf"/>
</dbReference>
<keyword evidence="7" id="KW-0812">Transmembrane</keyword>
<keyword evidence="7" id="KW-1133">Transmembrane helix</keyword>
<evidence type="ECO:0000256" key="1">
    <source>
        <dbReference type="ARBA" id="ARBA00010342"/>
    </source>
</evidence>
<gene>
    <name evidence="9" type="ORF">FHK82_00015</name>
</gene>
<evidence type="ECO:0000313" key="10">
    <source>
        <dbReference type="Proteomes" id="UP000317355"/>
    </source>
</evidence>
<organism evidence="9 10">
    <name type="scientific">Sedimenticola thiotaurini</name>
    <dbReference type="NCBI Taxonomy" id="1543721"/>
    <lineage>
        <taxon>Bacteria</taxon>
        <taxon>Pseudomonadati</taxon>
        <taxon>Pseudomonadota</taxon>
        <taxon>Gammaproteobacteria</taxon>
        <taxon>Chromatiales</taxon>
        <taxon>Sedimenticolaceae</taxon>
        <taxon>Sedimenticola</taxon>
    </lineage>
</organism>
<keyword evidence="5" id="KW-0201">Cytochrome c-type biogenesis</keyword>
<dbReference type="CDD" id="cd16378">
    <property type="entry name" value="CcmH_N"/>
    <property type="match status" value="1"/>
</dbReference>
<dbReference type="EMBL" id="VMRY01000001">
    <property type="protein sequence ID" value="TVT60137.1"/>
    <property type="molecule type" value="Genomic_DNA"/>
</dbReference>
<evidence type="ECO:0000313" key="9">
    <source>
        <dbReference type="EMBL" id="TVT60137.1"/>
    </source>
</evidence>
<dbReference type="GO" id="GO:0017004">
    <property type="term" value="P:cytochrome complex assembly"/>
    <property type="evidence" value="ECO:0007669"/>
    <property type="project" value="UniProtKB-KW"/>
</dbReference>
<reference evidence="9 10" key="1">
    <citation type="submission" date="2019-07" db="EMBL/GenBank/DDBJ databases">
        <title>The pathways for chlorine oxyanion respiration interact through the shared metabolite chlorate.</title>
        <authorList>
            <person name="Barnum T.P."/>
            <person name="Cheng Y."/>
            <person name="Hill K.A."/>
            <person name="Lucas L.N."/>
            <person name="Carlson H.K."/>
            <person name="Coates J.D."/>
        </authorList>
    </citation>
    <scope>NUCLEOTIDE SEQUENCE [LARGE SCALE GENOMIC DNA]</scope>
    <source>
        <strain evidence="9">BK-3</strain>
    </source>
</reference>
<dbReference type="Gene3D" id="1.10.8.640">
    <property type="entry name" value="Cytochrome C biogenesis protein"/>
    <property type="match status" value="1"/>
</dbReference>
<evidence type="ECO:0000256" key="4">
    <source>
        <dbReference type="ARBA" id="ARBA00022729"/>
    </source>
</evidence>
<dbReference type="InterPro" id="IPR051263">
    <property type="entry name" value="C-type_cytochrome_biogenesis"/>
</dbReference>
<dbReference type="PANTHER" id="PTHR47870">
    <property type="entry name" value="CYTOCHROME C-TYPE BIOGENESIS PROTEIN CCMH"/>
    <property type="match status" value="1"/>
</dbReference>
<keyword evidence="3 7" id="KW-0479">Metal-binding</keyword>
<proteinExistence type="inferred from homology"/>
<dbReference type="FunFam" id="1.10.8.640:FF:000001">
    <property type="entry name" value="Cytochrome c-type biogenesis protein"/>
    <property type="match status" value="1"/>
</dbReference>
<evidence type="ECO:0000256" key="6">
    <source>
        <dbReference type="ARBA" id="ARBA00023004"/>
    </source>
</evidence>
<dbReference type="GO" id="GO:0005886">
    <property type="term" value="C:plasma membrane"/>
    <property type="evidence" value="ECO:0007669"/>
    <property type="project" value="TreeGrafter"/>
</dbReference>
<keyword evidence="7" id="KW-0472">Membrane</keyword>
<comment type="similarity">
    <text evidence="1 7">Belongs to the CcmH/CycL/Ccl2/NrfF family.</text>
</comment>
<evidence type="ECO:0000256" key="2">
    <source>
        <dbReference type="ARBA" id="ARBA00022617"/>
    </source>
</evidence>
<feature type="domain" description="CcmH/CycL/Ccl2/NrfF N-terminal" evidence="8">
    <location>
        <begin position="7"/>
        <end position="146"/>
    </location>
</feature>
<dbReference type="GO" id="GO:0046872">
    <property type="term" value="F:metal ion binding"/>
    <property type="evidence" value="ECO:0007669"/>
    <property type="project" value="UniProtKB-KW"/>
</dbReference>
<evidence type="ECO:0000256" key="5">
    <source>
        <dbReference type="ARBA" id="ARBA00022748"/>
    </source>
</evidence>
<evidence type="ECO:0000256" key="3">
    <source>
        <dbReference type="ARBA" id="ARBA00022723"/>
    </source>
</evidence>
<dbReference type="PANTHER" id="PTHR47870:SF1">
    <property type="entry name" value="CYTOCHROME C-TYPE BIOGENESIS PROTEIN CCMH"/>
    <property type="match status" value="1"/>
</dbReference>
<dbReference type="Pfam" id="PF03918">
    <property type="entry name" value="CcmH"/>
    <property type="match status" value="1"/>
</dbReference>
<comment type="caution">
    <text evidence="9">The sequence shown here is derived from an EMBL/GenBank/DDBJ whole genome shotgun (WGS) entry which is preliminary data.</text>
</comment>
<evidence type="ECO:0000256" key="7">
    <source>
        <dbReference type="RuleBase" id="RU364112"/>
    </source>
</evidence>
<evidence type="ECO:0000259" key="8">
    <source>
        <dbReference type="Pfam" id="PF03918"/>
    </source>
</evidence>
<keyword evidence="4 7" id="KW-0732">Signal</keyword>
<comment type="function">
    <text evidence="7">Possible subunit of a heme lyase.</text>
</comment>
<name>A0A558DGI4_9GAMM</name>
<feature type="signal peptide" evidence="7">
    <location>
        <begin position="1"/>
        <end position="18"/>
    </location>
</feature>
<dbReference type="AlphaFoldDB" id="A0A558DGI4"/>
<dbReference type="InterPro" id="IPR005616">
    <property type="entry name" value="CcmH/CycL/Ccl2/NrfF_N"/>
</dbReference>
<sequence length="152" mass="17257">MMRSWLFALLFIPFIAHAAIEATQFDDPDKEARYKQLIAELRCLVCQNQNLADSNAELAQDMRHKTYELVKGGATNDDVVNYMVKRYGDFVLYRPPFKLSTLLLWLGPFVILAGGVVILIVIIRRRAKQPNAGMSDSDLKRAKVLLGEEDNN</sequence>
<protein>
    <recommendedName>
        <fullName evidence="7">Cytochrome c-type biogenesis protein</fullName>
    </recommendedName>
</protein>
<keyword evidence="6 7" id="KW-0408">Iron</keyword>
<feature type="chain" id="PRO_5022255813" description="Cytochrome c-type biogenesis protein" evidence="7">
    <location>
        <begin position="19"/>
        <end position="152"/>
    </location>
</feature>
<accession>A0A558DGI4</accession>
<keyword evidence="2 7" id="KW-0349">Heme</keyword>